<dbReference type="OrthoDB" id="1523296at2"/>
<dbReference type="Proteomes" id="UP000240481">
    <property type="component" value="Unassembled WGS sequence"/>
</dbReference>
<gene>
    <name evidence="1" type="primary">tssG</name>
    <name evidence="1" type="ORF">C9I94_06820</name>
</gene>
<name>A0A2T3P926_9GAMM</name>
<comment type="caution">
    <text evidence="1">The sequence shown here is derived from an EMBL/GenBank/DDBJ whole genome shotgun (WGS) entry which is preliminary data.</text>
</comment>
<protein>
    <submittedName>
        <fullName evidence="1">Type VI secretion system baseplate subunit TssG</fullName>
    </submittedName>
</protein>
<evidence type="ECO:0000313" key="1">
    <source>
        <dbReference type="EMBL" id="PSW25361.1"/>
    </source>
</evidence>
<sequence length="334" mass="37778">MASHCWWEGITVNEAVDFTRFQGQDLYEVVYALYCHYIRSTGHFEIGTDAFVDNETIRFVAAQHLGFAASEVTIQPEKVGKPLTLEVSSFGLTGVSGVLPQHYTELILQRVKQKDYALRDFLDLFNHRLISLYYRAWEKYQYGVHHQRYLWGQPTDIHQALHSLTGASDDKDIYWGGLLAKTVRNTASLRAILSHTLQCDVDVDEFVGRWVPLQANEQTALCSHAEPEGLHAQLGQTTVLGKQVWNVNAAIRIVLYVKDAQLTRRLIQKSDLMVRLNHLAQHFVPQSTQVDWEVQTHYADLPQASLGHETQLGLSAMLGMPSLLAAQPVKISIN</sequence>
<proteinExistence type="predicted"/>
<accession>A0A2T3P926</accession>
<dbReference type="STRING" id="680026.AB733_02885"/>
<organism evidence="1 2">
    <name type="scientific">Photobacterium swingsii</name>
    <dbReference type="NCBI Taxonomy" id="680026"/>
    <lineage>
        <taxon>Bacteria</taxon>
        <taxon>Pseudomonadati</taxon>
        <taxon>Pseudomonadota</taxon>
        <taxon>Gammaproteobacteria</taxon>
        <taxon>Vibrionales</taxon>
        <taxon>Vibrionaceae</taxon>
        <taxon>Photobacterium</taxon>
    </lineage>
</organism>
<dbReference type="PANTHER" id="PTHR35564">
    <property type="match status" value="1"/>
</dbReference>
<dbReference type="PANTHER" id="PTHR35564:SF4">
    <property type="entry name" value="CYTOPLASMIC PROTEIN"/>
    <property type="match status" value="1"/>
</dbReference>
<reference evidence="1 2" key="1">
    <citation type="submission" date="2018-01" db="EMBL/GenBank/DDBJ databases">
        <title>Whole genome sequencing of Histamine producing bacteria.</title>
        <authorList>
            <person name="Butler K."/>
        </authorList>
    </citation>
    <scope>NUCLEOTIDE SEQUENCE [LARGE SCALE GENOMIC DNA]</scope>
    <source>
        <strain evidence="1 2">DSM 24669</strain>
    </source>
</reference>
<dbReference type="Pfam" id="PF06996">
    <property type="entry name" value="T6SS_TssG"/>
    <property type="match status" value="1"/>
</dbReference>
<dbReference type="EMBL" id="PYLZ01000003">
    <property type="protein sequence ID" value="PSW25361.1"/>
    <property type="molecule type" value="Genomic_DNA"/>
</dbReference>
<dbReference type="AlphaFoldDB" id="A0A2T3P926"/>
<evidence type="ECO:0000313" key="2">
    <source>
        <dbReference type="Proteomes" id="UP000240481"/>
    </source>
</evidence>
<dbReference type="InterPro" id="IPR010732">
    <property type="entry name" value="T6SS_TssG-like"/>
</dbReference>
<keyword evidence="2" id="KW-1185">Reference proteome</keyword>
<dbReference type="NCBIfam" id="TIGR03347">
    <property type="entry name" value="VI_chp_1"/>
    <property type="match status" value="1"/>
</dbReference>